<reference evidence="2 3" key="1">
    <citation type="journal article" date="2016" name="Nat. Commun.">
        <title>Thousands of microbial genomes shed light on interconnected biogeochemical processes in an aquifer system.</title>
        <authorList>
            <person name="Anantharaman K."/>
            <person name="Brown C.T."/>
            <person name="Hug L.A."/>
            <person name="Sharon I."/>
            <person name="Castelle C.J."/>
            <person name="Probst A.J."/>
            <person name="Thomas B.C."/>
            <person name="Singh A."/>
            <person name="Wilkins M.J."/>
            <person name="Karaoz U."/>
            <person name="Brodie E.L."/>
            <person name="Williams K.H."/>
            <person name="Hubbard S.S."/>
            <person name="Banfield J.F."/>
        </authorList>
    </citation>
    <scope>NUCLEOTIDE SEQUENCE [LARGE SCALE GENOMIC DNA]</scope>
</reference>
<dbReference type="STRING" id="1817863.A2Y62_03785"/>
<sequence length="231" mass="26138">MIIICKACGAKLKVPENHFSKIKCPQCQSEINTAKEKESETSSEANNQQQVQAIIKKEVEKAKQELLNSIQHTRVDFLPMDQRGSAQKLLDSICLICSSNADLQNQLKEIMETLNYKVVLCKDFFDSGLIINNSFNDIIIIDEIIGNDKEAGTKMLRILNFLPADKRRKTFAVLLSSTYVSRDTYSAFLIGSNLIINKKDVTQFAEILDKELDGHVKFYKLYNDIAESHIG</sequence>
<dbReference type="InterPro" id="IPR057025">
    <property type="entry name" value="Znr_FGT1_2"/>
</dbReference>
<feature type="domain" description="FORGETTER1 second zinc ribbon" evidence="1">
    <location>
        <begin position="4"/>
        <end position="33"/>
    </location>
</feature>
<evidence type="ECO:0000313" key="3">
    <source>
        <dbReference type="Proteomes" id="UP000178943"/>
    </source>
</evidence>
<dbReference type="Pfam" id="PF23548">
    <property type="entry name" value="Zn_ribbon_FGT1_2"/>
    <property type="match status" value="1"/>
</dbReference>
<dbReference type="Proteomes" id="UP000178943">
    <property type="component" value="Unassembled WGS sequence"/>
</dbReference>
<organism evidence="2 3">
    <name type="scientific">Candidatus Fischerbacteria bacterium RBG_13_37_8</name>
    <dbReference type="NCBI Taxonomy" id="1817863"/>
    <lineage>
        <taxon>Bacteria</taxon>
        <taxon>Candidatus Fischeribacteriota</taxon>
    </lineage>
</organism>
<name>A0A1F5V807_9BACT</name>
<evidence type="ECO:0000313" key="2">
    <source>
        <dbReference type="EMBL" id="OGF59567.1"/>
    </source>
</evidence>
<dbReference type="EMBL" id="MFGW01000210">
    <property type="protein sequence ID" value="OGF59567.1"/>
    <property type="molecule type" value="Genomic_DNA"/>
</dbReference>
<accession>A0A1F5V807</accession>
<dbReference type="AlphaFoldDB" id="A0A1F5V807"/>
<proteinExistence type="predicted"/>
<gene>
    <name evidence="2" type="ORF">A2Y62_03785</name>
</gene>
<evidence type="ECO:0000259" key="1">
    <source>
        <dbReference type="Pfam" id="PF23548"/>
    </source>
</evidence>
<comment type="caution">
    <text evidence="2">The sequence shown here is derived from an EMBL/GenBank/DDBJ whole genome shotgun (WGS) entry which is preliminary data.</text>
</comment>
<protein>
    <recommendedName>
        <fullName evidence="1">FORGETTER1 second zinc ribbon domain-containing protein</fullName>
    </recommendedName>
</protein>